<evidence type="ECO:0000256" key="1">
    <source>
        <dbReference type="SAM" id="SignalP"/>
    </source>
</evidence>
<evidence type="ECO:0000313" key="3">
    <source>
        <dbReference type="Proteomes" id="UP001365128"/>
    </source>
</evidence>
<reference evidence="2 3" key="1">
    <citation type="submission" date="2024-04" db="EMBL/GenBank/DDBJ databases">
        <title>Phyllosticta paracitricarpa is synonymous to the EU quarantine fungus P. citricarpa based on phylogenomic analyses.</title>
        <authorList>
            <consortium name="Lawrence Berkeley National Laboratory"/>
            <person name="Van Ingen-Buijs V.A."/>
            <person name="Van Westerhoven A.C."/>
            <person name="Haridas S."/>
            <person name="Skiadas P."/>
            <person name="Martin F."/>
            <person name="Groenewald J.Z."/>
            <person name="Crous P.W."/>
            <person name="Seidl M.F."/>
        </authorList>
    </citation>
    <scope>NUCLEOTIDE SEQUENCE [LARGE SCALE GENOMIC DNA]</scope>
    <source>
        <strain evidence="2 3">CBS 122670</strain>
    </source>
</reference>
<keyword evidence="1" id="KW-0732">Signal</keyword>
<dbReference type="EMBL" id="JBBPDW010000070">
    <property type="protein sequence ID" value="KAK7529679.1"/>
    <property type="molecule type" value="Genomic_DNA"/>
</dbReference>
<proteinExistence type="predicted"/>
<gene>
    <name evidence="2" type="ORF">IWX46DRAFT_617168</name>
</gene>
<dbReference type="Proteomes" id="UP001365128">
    <property type="component" value="Unassembled WGS sequence"/>
</dbReference>
<feature type="chain" id="PRO_5045286102" evidence="1">
    <location>
        <begin position="39"/>
        <end position="213"/>
    </location>
</feature>
<sequence length="213" mass="23362">MASRHLKPAHARSCRRTPLRFRLLLRLLPTFLHPFLRALAPDDLCHHFCSSGTPQHSLAPAMVLSSIPFPETGFALISMLGSSLHDSQSTFIRRLCSCHAVDASFLCPFPIPLVVGTLSMLAESWGESTGRGQIAQWDKQWHREVAGLSNTHGGIGKGSRFDFVMARYRESARLELVPVAAAQSIGSKTPVRNDCIACGALLVVGWQPLNRPL</sequence>
<feature type="signal peptide" evidence="1">
    <location>
        <begin position="1"/>
        <end position="38"/>
    </location>
</feature>
<protein>
    <submittedName>
        <fullName evidence="2">Uncharacterized protein</fullName>
    </submittedName>
</protein>
<organism evidence="2 3">
    <name type="scientific">Phyllosticta citricarpa</name>
    <dbReference type="NCBI Taxonomy" id="55181"/>
    <lineage>
        <taxon>Eukaryota</taxon>
        <taxon>Fungi</taxon>
        <taxon>Dikarya</taxon>
        <taxon>Ascomycota</taxon>
        <taxon>Pezizomycotina</taxon>
        <taxon>Dothideomycetes</taxon>
        <taxon>Dothideomycetes incertae sedis</taxon>
        <taxon>Botryosphaeriales</taxon>
        <taxon>Phyllostictaceae</taxon>
        <taxon>Phyllosticta</taxon>
    </lineage>
</organism>
<name>A0ABR1L363_9PEZI</name>
<comment type="caution">
    <text evidence="2">The sequence shown here is derived from an EMBL/GenBank/DDBJ whole genome shotgun (WGS) entry which is preliminary data.</text>
</comment>
<keyword evidence="3" id="KW-1185">Reference proteome</keyword>
<accession>A0ABR1L363</accession>
<evidence type="ECO:0000313" key="2">
    <source>
        <dbReference type="EMBL" id="KAK7529679.1"/>
    </source>
</evidence>